<protein>
    <submittedName>
        <fullName evidence="2">Uncharacterized protein</fullName>
    </submittedName>
</protein>
<proteinExistence type="predicted"/>
<dbReference type="Proteomes" id="UP001287356">
    <property type="component" value="Unassembled WGS sequence"/>
</dbReference>
<feature type="compositionally biased region" description="Low complexity" evidence="1">
    <location>
        <begin position="336"/>
        <end position="351"/>
    </location>
</feature>
<feature type="compositionally biased region" description="Polar residues" evidence="1">
    <location>
        <begin position="514"/>
        <end position="523"/>
    </location>
</feature>
<feature type="compositionally biased region" description="Polar residues" evidence="1">
    <location>
        <begin position="28"/>
        <end position="43"/>
    </location>
</feature>
<reference evidence="2" key="2">
    <citation type="submission" date="2023-06" db="EMBL/GenBank/DDBJ databases">
        <authorList>
            <consortium name="Lawrence Berkeley National Laboratory"/>
            <person name="Haridas S."/>
            <person name="Hensen N."/>
            <person name="Bonometti L."/>
            <person name="Westerberg I."/>
            <person name="Brannstrom I.O."/>
            <person name="Guillou S."/>
            <person name="Cros-Aarteil S."/>
            <person name="Calhoun S."/>
            <person name="Kuo A."/>
            <person name="Mondo S."/>
            <person name="Pangilinan J."/>
            <person name="Riley R."/>
            <person name="Labutti K."/>
            <person name="Andreopoulos B."/>
            <person name="Lipzen A."/>
            <person name="Chen C."/>
            <person name="Yanf M."/>
            <person name="Daum C."/>
            <person name="Ng V."/>
            <person name="Clum A."/>
            <person name="Steindorff A."/>
            <person name="Ohm R."/>
            <person name="Martin F."/>
            <person name="Silar P."/>
            <person name="Natvig D."/>
            <person name="Lalanne C."/>
            <person name="Gautier V."/>
            <person name="Ament-Velasquez S.L."/>
            <person name="Kruys A."/>
            <person name="Hutchinson M.I."/>
            <person name="Powell A.J."/>
            <person name="Barry K."/>
            <person name="Miller A.N."/>
            <person name="Grigoriev I.V."/>
            <person name="Debuchy R."/>
            <person name="Gladieux P."/>
            <person name="Thoren M.H."/>
            <person name="Johannesson H."/>
        </authorList>
    </citation>
    <scope>NUCLEOTIDE SEQUENCE</scope>
    <source>
        <strain evidence="2">CBS 958.72</strain>
    </source>
</reference>
<feature type="region of interest" description="Disordered" evidence="1">
    <location>
        <begin position="490"/>
        <end position="523"/>
    </location>
</feature>
<comment type="caution">
    <text evidence="2">The sequence shown here is derived from an EMBL/GenBank/DDBJ whole genome shotgun (WGS) entry which is preliminary data.</text>
</comment>
<gene>
    <name evidence="2" type="ORF">B0T24DRAFT_525084</name>
</gene>
<reference evidence="2" key="1">
    <citation type="journal article" date="2023" name="Mol. Phylogenet. Evol.">
        <title>Genome-scale phylogeny and comparative genomics of the fungal order Sordariales.</title>
        <authorList>
            <person name="Hensen N."/>
            <person name="Bonometti L."/>
            <person name="Westerberg I."/>
            <person name="Brannstrom I.O."/>
            <person name="Guillou S."/>
            <person name="Cros-Aarteil S."/>
            <person name="Calhoun S."/>
            <person name="Haridas S."/>
            <person name="Kuo A."/>
            <person name="Mondo S."/>
            <person name="Pangilinan J."/>
            <person name="Riley R."/>
            <person name="LaButti K."/>
            <person name="Andreopoulos B."/>
            <person name="Lipzen A."/>
            <person name="Chen C."/>
            <person name="Yan M."/>
            <person name="Daum C."/>
            <person name="Ng V."/>
            <person name="Clum A."/>
            <person name="Steindorff A."/>
            <person name="Ohm R.A."/>
            <person name="Martin F."/>
            <person name="Silar P."/>
            <person name="Natvig D.O."/>
            <person name="Lalanne C."/>
            <person name="Gautier V."/>
            <person name="Ament-Velasquez S.L."/>
            <person name="Kruys A."/>
            <person name="Hutchinson M.I."/>
            <person name="Powell A.J."/>
            <person name="Barry K."/>
            <person name="Miller A.N."/>
            <person name="Grigoriev I.V."/>
            <person name="Debuchy R."/>
            <person name="Gladieux P."/>
            <person name="Hiltunen Thoren M."/>
            <person name="Johannesson H."/>
        </authorList>
    </citation>
    <scope>NUCLEOTIDE SEQUENCE</scope>
    <source>
        <strain evidence="2">CBS 958.72</strain>
    </source>
</reference>
<dbReference type="AlphaFoldDB" id="A0AAE0KJD1"/>
<feature type="region of interest" description="Disordered" evidence="1">
    <location>
        <begin position="1"/>
        <end position="90"/>
    </location>
</feature>
<feature type="region of interest" description="Disordered" evidence="1">
    <location>
        <begin position="333"/>
        <end position="358"/>
    </location>
</feature>
<feature type="compositionally biased region" description="Low complexity" evidence="1">
    <location>
        <begin position="46"/>
        <end position="65"/>
    </location>
</feature>
<feature type="compositionally biased region" description="Basic and acidic residues" evidence="1">
    <location>
        <begin position="16"/>
        <end position="25"/>
    </location>
</feature>
<dbReference type="EMBL" id="JAULSN010000003">
    <property type="protein sequence ID" value="KAK3377320.1"/>
    <property type="molecule type" value="Genomic_DNA"/>
</dbReference>
<evidence type="ECO:0000313" key="3">
    <source>
        <dbReference type="Proteomes" id="UP001287356"/>
    </source>
</evidence>
<keyword evidence="3" id="KW-1185">Reference proteome</keyword>
<organism evidence="2 3">
    <name type="scientific">Lasiosphaeria ovina</name>
    <dbReference type="NCBI Taxonomy" id="92902"/>
    <lineage>
        <taxon>Eukaryota</taxon>
        <taxon>Fungi</taxon>
        <taxon>Dikarya</taxon>
        <taxon>Ascomycota</taxon>
        <taxon>Pezizomycotina</taxon>
        <taxon>Sordariomycetes</taxon>
        <taxon>Sordariomycetidae</taxon>
        <taxon>Sordariales</taxon>
        <taxon>Lasiosphaeriaceae</taxon>
        <taxon>Lasiosphaeria</taxon>
    </lineage>
</organism>
<feature type="compositionally biased region" description="Acidic residues" evidence="1">
    <location>
        <begin position="490"/>
        <end position="499"/>
    </location>
</feature>
<accession>A0AAE0KJD1</accession>
<name>A0AAE0KJD1_9PEZI</name>
<feature type="compositionally biased region" description="Polar residues" evidence="1">
    <location>
        <begin position="66"/>
        <end position="90"/>
    </location>
</feature>
<evidence type="ECO:0000313" key="2">
    <source>
        <dbReference type="EMBL" id="KAK3377320.1"/>
    </source>
</evidence>
<evidence type="ECO:0000256" key="1">
    <source>
        <dbReference type="SAM" id="MobiDB-lite"/>
    </source>
</evidence>
<sequence>MSAPRDDSSPSAAGREPLDKSEVAKGEATNSDATKSDATNSDATKSDATNSDATNSDTTNSETTNIKANGSDKNGDVASQASTRVTKRQFVQRSYTRPELGSLYDIMYDYSGTSLYVLPICWTDLHFELLGVDFVERPVINTPVPDLVPDRWLEPSSFARAITSELHILVRPDISPRTFCKNRSMKHVLAKLFPETLSRAKTDAELDLFFGQRVYKKAIRVPCVWRTASCTEKSFDSVTTIPYTSFGKIPSSFQDTNNPGNAPFLAYINRSQLAGIRKSLFRVVRGPNRGPNEPVASLQRLRSKMLIPANIDHDPYIVAILLGMAQAHFYRRPSKAAKSSQSSSDSPAGQKPVRMPPPKFRNIKVRVITHDDANTIDPNFIIYTATVTSTFLNRFLYPDKAPVPRDSDKAGEGLRITYHRVPFWPVLGLKERLSKALGERIAGYPKYGDPDHIALWEELLEPPRQAYYPPPAPSLKRSFYDPFVTYDSSFDGDEADSSDEQSIMSPDAKRRRTTQSISTLEVC</sequence>